<organism evidence="2">
    <name type="scientific">Lygus hesperus</name>
    <name type="common">Western plant bug</name>
    <dbReference type="NCBI Taxonomy" id="30085"/>
    <lineage>
        <taxon>Eukaryota</taxon>
        <taxon>Metazoa</taxon>
        <taxon>Ecdysozoa</taxon>
        <taxon>Arthropoda</taxon>
        <taxon>Hexapoda</taxon>
        <taxon>Insecta</taxon>
        <taxon>Pterygota</taxon>
        <taxon>Neoptera</taxon>
        <taxon>Paraneoptera</taxon>
        <taxon>Hemiptera</taxon>
        <taxon>Heteroptera</taxon>
        <taxon>Panheteroptera</taxon>
        <taxon>Cimicomorpha</taxon>
        <taxon>Miridae</taxon>
        <taxon>Mirini</taxon>
        <taxon>Lygus</taxon>
    </lineage>
</organism>
<evidence type="ECO:0000256" key="1">
    <source>
        <dbReference type="SAM" id="MobiDB-lite"/>
    </source>
</evidence>
<name>A0A146L4P1_LYGHE</name>
<gene>
    <name evidence="2" type="ORF">g.68850</name>
</gene>
<dbReference type="AlphaFoldDB" id="A0A146L4P1"/>
<sequence>QNQREISYSTWCTYCSIAKLEHEVSKFGACRIYLLVKLIVTILNNYRGIDEYDNNFVNIFKEFAKVLLPYTNVADVVHARRLAMDAASRPSPSPGELGYPDPQYLSPLSLN</sequence>
<accession>A0A146L4P1</accession>
<feature type="non-terminal residue" evidence="2">
    <location>
        <position position="1"/>
    </location>
</feature>
<feature type="region of interest" description="Disordered" evidence="1">
    <location>
        <begin position="87"/>
        <end position="111"/>
    </location>
</feature>
<evidence type="ECO:0000313" key="2">
    <source>
        <dbReference type="EMBL" id="JAQ03464.1"/>
    </source>
</evidence>
<proteinExistence type="predicted"/>
<reference evidence="2" key="1">
    <citation type="journal article" date="2016" name="Gigascience">
        <title>De novo construction of an expanded transcriptome assembly for the western tarnished plant bug, Lygus hesperus.</title>
        <authorList>
            <person name="Tassone E.E."/>
            <person name="Geib S.M."/>
            <person name="Hall B."/>
            <person name="Fabrick J.A."/>
            <person name="Brent C.S."/>
            <person name="Hull J.J."/>
        </authorList>
    </citation>
    <scope>NUCLEOTIDE SEQUENCE</scope>
</reference>
<dbReference type="EMBL" id="GDHC01015165">
    <property type="protein sequence ID" value="JAQ03464.1"/>
    <property type="molecule type" value="Transcribed_RNA"/>
</dbReference>
<protein>
    <submittedName>
        <fullName evidence="2">Uncharacterized protein</fullName>
    </submittedName>
</protein>